<keyword evidence="6" id="KW-0479">Metal-binding</keyword>
<dbReference type="PANTHER" id="PTHR43808:SF31">
    <property type="entry name" value="N-ACETYL-L-CITRULLINE DEACETYLASE"/>
    <property type="match status" value="1"/>
</dbReference>
<dbReference type="InterPro" id="IPR036264">
    <property type="entry name" value="Bact_exopeptidase_dim_dom"/>
</dbReference>
<dbReference type="GO" id="GO:0046872">
    <property type="term" value="F:metal ion binding"/>
    <property type="evidence" value="ECO:0007669"/>
    <property type="project" value="UniProtKB-KW"/>
</dbReference>
<dbReference type="PROSITE" id="PS00759">
    <property type="entry name" value="ARGE_DAPE_CPG2_2"/>
    <property type="match status" value="1"/>
</dbReference>
<evidence type="ECO:0000256" key="2">
    <source>
        <dbReference type="ARBA" id="ARBA00005691"/>
    </source>
</evidence>
<proteinExistence type="inferred from homology"/>
<gene>
    <name evidence="11" type="primary">argE</name>
    <name evidence="11" type="ORF">GTK09_19430</name>
</gene>
<evidence type="ECO:0000259" key="10">
    <source>
        <dbReference type="Pfam" id="PF07687"/>
    </source>
</evidence>
<dbReference type="EC" id="3.5.1.16" evidence="11"/>
<dbReference type="Gene3D" id="3.30.70.360">
    <property type="match status" value="1"/>
</dbReference>
<keyword evidence="12" id="KW-1185">Reference proteome</keyword>
<evidence type="ECO:0000256" key="5">
    <source>
        <dbReference type="ARBA" id="ARBA00022605"/>
    </source>
</evidence>
<dbReference type="RefSeq" id="WP_163465091.1">
    <property type="nucleotide sequence ID" value="NZ_JAAAMG010000018.1"/>
</dbReference>
<accession>A0A6N9T8M4</accession>
<name>A0A6N9T8M4_9HYPH</name>
<sequence>MNPQAMLSSLVAFPSVVGTRNGALVDYVRDYLASLDVASAVISGPEGDRFNLFATIGPADVPGYILSGHVDVVPANEPGWRGDPFHLRAEGDRLYGRGAVDMKGFVAAVLSAVPELAAMDLARPIHIALSYDEEAGCRGVPHLIEKLPTLCATPLGCIVGEPSGLVPVLRHKGKAAVRVTARGRSGHSSRPDLGHNAIHALLPALEAIATEAARQRQDGPTNAHFLPPYSTLQIGKISGGEAINIIPETASADIEARAIAGVDPLALLEPALRVVAADEALSAEIIASYPGLALDDDHALARLTARLSGSLPLAAVSYGTEAGLYQKAGIPAIVCGPGDIARAHKPDEYITTGELLGAREMVLRLGQELRVREGTVAAR</sequence>
<dbReference type="InterPro" id="IPR011650">
    <property type="entry name" value="Peptidase_M20_dimer"/>
</dbReference>
<reference evidence="11 12" key="1">
    <citation type="submission" date="2020-01" db="EMBL/GenBank/DDBJ databases">
        <title>Jiella pacifica sp. nov.</title>
        <authorList>
            <person name="Xue Z."/>
            <person name="Zhu S."/>
            <person name="Chen J."/>
            <person name="Yang J."/>
        </authorList>
    </citation>
    <scope>NUCLEOTIDE SEQUENCE [LARGE SCALE GENOMIC DNA]</scope>
    <source>
        <strain evidence="11 12">40Bstr34</strain>
    </source>
</reference>
<dbReference type="EMBL" id="JAAAMG010000018">
    <property type="protein sequence ID" value="NDW06595.1"/>
    <property type="molecule type" value="Genomic_DNA"/>
</dbReference>
<dbReference type="AlphaFoldDB" id="A0A6N9T8M4"/>
<comment type="similarity">
    <text evidence="2">Belongs to the peptidase M20A family. ArgE subfamily.</text>
</comment>
<keyword evidence="8" id="KW-0862">Zinc</keyword>
<dbReference type="PANTHER" id="PTHR43808">
    <property type="entry name" value="ACETYLORNITHINE DEACETYLASE"/>
    <property type="match status" value="1"/>
</dbReference>
<dbReference type="CDD" id="cd03894">
    <property type="entry name" value="M20_ArgE"/>
    <property type="match status" value="1"/>
</dbReference>
<dbReference type="InterPro" id="IPR001261">
    <property type="entry name" value="ArgE/DapE_CS"/>
</dbReference>
<protein>
    <submittedName>
        <fullName evidence="11">Acetylornithine deacetylase</fullName>
        <ecNumber evidence="11">3.5.1.16</ecNumber>
    </submittedName>
</protein>
<evidence type="ECO:0000313" key="12">
    <source>
        <dbReference type="Proteomes" id="UP000469011"/>
    </source>
</evidence>
<evidence type="ECO:0000256" key="4">
    <source>
        <dbReference type="ARBA" id="ARBA00022571"/>
    </source>
</evidence>
<keyword evidence="3" id="KW-0963">Cytoplasm</keyword>
<evidence type="ECO:0000256" key="6">
    <source>
        <dbReference type="ARBA" id="ARBA00022723"/>
    </source>
</evidence>
<dbReference type="Pfam" id="PF01546">
    <property type="entry name" value="Peptidase_M20"/>
    <property type="match status" value="1"/>
</dbReference>
<dbReference type="NCBIfam" id="NF005710">
    <property type="entry name" value="PRK07522.1"/>
    <property type="match status" value="1"/>
</dbReference>
<evidence type="ECO:0000256" key="1">
    <source>
        <dbReference type="ARBA" id="ARBA00001947"/>
    </source>
</evidence>
<evidence type="ECO:0000313" key="11">
    <source>
        <dbReference type="EMBL" id="NDW06595.1"/>
    </source>
</evidence>
<keyword evidence="4" id="KW-0055">Arginine biosynthesis</keyword>
<dbReference type="Gene3D" id="3.40.630.10">
    <property type="entry name" value="Zn peptidases"/>
    <property type="match status" value="1"/>
</dbReference>
<dbReference type="InterPro" id="IPR050072">
    <property type="entry name" value="Peptidase_M20A"/>
</dbReference>
<evidence type="ECO:0000256" key="8">
    <source>
        <dbReference type="ARBA" id="ARBA00022833"/>
    </source>
</evidence>
<comment type="cofactor">
    <cofactor evidence="1">
        <name>Zn(2+)</name>
        <dbReference type="ChEBI" id="CHEBI:29105"/>
    </cofactor>
</comment>
<evidence type="ECO:0000256" key="7">
    <source>
        <dbReference type="ARBA" id="ARBA00022801"/>
    </source>
</evidence>
<keyword evidence="9" id="KW-0170">Cobalt</keyword>
<evidence type="ECO:0000256" key="3">
    <source>
        <dbReference type="ARBA" id="ARBA00022490"/>
    </source>
</evidence>
<dbReference type="Pfam" id="PF07687">
    <property type="entry name" value="M20_dimer"/>
    <property type="match status" value="1"/>
</dbReference>
<comment type="caution">
    <text evidence="11">The sequence shown here is derived from an EMBL/GenBank/DDBJ whole genome shotgun (WGS) entry which is preliminary data.</text>
</comment>
<dbReference type="GO" id="GO:0008777">
    <property type="term" value="F:acetylornithine deacetylase activity"/>
    <property type="evidence" value="ECO:0007669"/>
    <property type="project" value="UniProtKB-EC"/>
</dbReference>
<dbReference type="InterPro" id="IPR010169">
    <property type="entry name" value="AcOrn-deacetyl"/>
</dbReference>
<dbReference type="InterPro" id="IPR002933">
    <property type="entry name" value="Peptidase_M20"/>
</dbReference>
<dbReference type="GO" id="GO:0006526">
    <property type="term" value="P:L-arginine biosynthetic process"/>
    <property type="evidence" value="ECO:0007669"/>
    <property type="project" value="UniProtKB-KW"/>
</dbReference>
<dbReference type="Proteomes" id="UP000469011">
    <property type="component" value="Unassembled WGS sequence"/>
</dbReference>
<feature type="domain" description="Peptidase M20 dimerisation" evidence="10">
    <location>
        <begin position="170"/>
        <end position="269"/>
    </location>
</feature>
<dbReference type="SUPFAM" id="SSF53187">
    <property type="entry name" value="Zn-dependent exopeptidases"/>
    <property type="match status" value="1"/>
</dbReference>
<dbReference type="NCBIfam" id="TIGR01892">
    <property type="entry name" value="AcOrn-deacetyl"/>
    <property type="match status" value="1"/>
</dbReference>
<evidence type="ECO:0000256" key="9">
    <source>
        <dbReference type="ARBA" id="ARBA00023285"/>
    </source>
</evidence>
<keyword evidence="7 11" id="KW-0378">Hydrolase</keyword>
<organism evidence="11 12">
    <name type="scientific">Jiella pacifica</name>
    <dbReference type="NCBI Taxonomy" id="2696469"/>
    <lineage>
        <taxon>Bacteria</taxon>
        <taxon>Pseudomonadati</taxon>
        <taxon>Pseudomonadota</taxon>
        <taxon>Alphaproteobacteria</taxon>
        <taxon>Hyphomicrobiales</taxon>
        <taxon>Aurantimonadaceae</taxon>
        <taxon>Jiella</taxon>
    </lineage>
</organism>
<dbReference type="SUPFAM" id="SSF55031">
    <property type="entry name" value="Bacterial exopeptidase dimerisation domain"/>
    <property type="match status" value="1"/>
</dbReference>
<keyword evidence="5" id="KW-0028">Amino-acid biosynthesis</keyword>